<dbReference type="EMBL" id="JAVFWL010000005">
    <property type="protein sequence ID" value="KAK6756709.1"/>
    <property type="molecule type" value="Genomic_DNA"/>
</dbReference>
<gene>
    <name evidence="3" type="primary">Necator_chrV.g19670</name>
    <name evidence="3" type="ORF">RB195_014878</name>
</gene>
<proteinExistence type="predicted"/>
<name>A0ABR1E1Z3_NECAM</name>
<feature type="signal peptide" evidence="2">
    <location>
        <begin position="1"/>
        <end position="19"/>
    </location>
</feature>
<feature type="compositionally biased region" description="Polar residues" evidence="1">
    <location>
        <begin position="157"/>
        <end position="170"/>
    </location>
</feature>
<dbReference type="Proteomes" id="UP001303046">
    <property type="component" value="Unassembled WGS sequence"/>
</dbReference>
<organism evidence="3 4">
    <name type="scientific">Necator americanus</name>
    <name type="common">Human hookworm</name>
    <dbReference type="NCBI Taxonomy" id="51031"/>
    <lineage>
        <taxon>Eukaryota</taxon>
        <taxon>Metazoa</taxon>
        <taxon>Ecdysozoa</taxon>
        <taxon>Nematoda</taxon>
        <taxon>Chromadorea</taxon>
        <taxon>Rhabditida</taxon>
        <taxon>Rhabditina</taxon>
        <taxon>Rhabditomorpha</taxon>
        <taxon>Strongyloidea</taxon>
        <taxon>Ancylostomatidae</taxon>
        <taxon>Bunostominae</taxon>
        <taxon>Necator</taxon>
    </lineage>
</organism>
<feature type="compositionally biased region" description="Basic and acidic residues" evidence="1">
    <location>
        <begin position="191"/>
        <end position="206"/>
    </location>
</feature>
<evidence type="ECO:0000256" key="1">
    <source>
        <dbReference type="SAM" id="MobiDB-lite"/>
    </source>
</evidence>
<evidence type="ECO:0000313" key="4">
    <source>
        <dbReference type="Proteomes" id="UP001303046"/>
    </source>
</evidence>
<evidence type="ECO:0000313" key="3">
    <source>
        <dbReference type="EMBL" id="KAK6756709.1"/>
    </source>
</evidence>
<feature type="compositionally biased region" description="Low complexity" evidence="1">
    <location>
        <begin position="147"/>
        <end position="156"/>
    </location>
</feature>
<comment type="caution">
    <text evidence="3">The sequence shown here is derived from an EMBL/GenBank/DDBJ whole genome shotgun (WGS) entry which is preliminary data.</text>
</comment>
<keyword evidence="2" id="KW-0732">Signal</keyword>
<feature type="chain" id="PRO_5046657493" evidence="2">
    <location>
        <begin position="20"/>
        <end position="206"/>
    </location>
</feature>
<reference evidence="3 4" key="1">
    <citation type="submission" date="2023-08" db="EMBL/GenBank/DDBJ databases">
        <title>A Necator americanus chromosomal reference genome.</title>
        <authorList>
            <person name="Ilik V."/>
            <person name="Petrzelkova K.J."/>
            <person name="Pardy F."/>
            <person name="Fuh T."/>
            <person name="Niatou-Singa F.S."/>
            <person name="Gouil Q."/>
            <person name="Baker L."/>
            <person name="Ritchie M.E."/>
            <person name="Jex A.R."/>
            <person name="Gazzola D."/>
            <person name="Li H."/>
            <person name="Toshio Fujiwara R."/>
            <person name="Zhan B."/>
            <person name="Aroian R.V."/>
            <person name="Pafco B."/>
            <person name="Schwarz E.M."/>
        </authorList>
    </citation>
    <scope>NUCLEOTIDE SEQUENCE [LARGE SCALE GENOMIC DNA]</scope>
    <source>
        <strain evidence="3 4">Aroian</strain>
        <tissue evidence="3">Whole animal</tissue>
    </source>
</reference>
<keyword evidence="4" id="KW-1185">Reference proteome</keyword>
<feature type="region of interest" description="Disordered" evidence="1">
    <location>
        <begin position="147"/>
        <end position="206"/>
    </location>
</feature>
<sequence length="206" mass="21685">MIVILLLAIAANAYGDAYATGPSAQSQVAPASAAYGSPYSSNLNSAALQPQPIQVQPFSPFMQHSVPFEMQRAGVSTYPIGYGMFGPMQQGHHPYQMYSQQTLPNPFFVSYPQNMETYGAMRQSQQTSVPAVPSGASAYLTLPTSISSAPSSEYSSRATQVSTAGGTTASLPGFTPPSVDPWAALGGVTTKKADSRKKKDGEGTFL</sequence>
<protein>
    <submittedName>
        <fullName evidence="3">Uncharacterized protein</fullName>
    </submittedName>
</protein>
<evidence type="ECO:0000256" key="2">
    <source>
        <dbReference type="SAM" id="SignalP"/>
    </source>
</evidence>
<accession>A0ABR1E1Z3</accession>